<gene>
    <name evidence="1" type="ORF">AV656_05285</name>
</gene>
<dbReference type="InterPro" id="IPR025942">
    <property type="entry name" value="SpoVIF"/>
</dbReference>
<dbReference type="RefSeq" id="WP_063179701.1">
    <property type="nucleotide sequence ID" value="NZ_LQNT01000009.1"/>
</dbReference>
<reference evidence="1 2" key="1">
    <citation type="submission" date="2016-01" db="EMBL/GenBank/DDBJ databases">
        <title>Whole genome sequencing of Bhargavaea cecembensis T14.</title>
        <authorList>
            <person name="Hong K.W."/>
        </authorList>
    </citation>
    <scope>NUCLEOTIDE SEQUENCE [LARGE SCALE GENOMIC DNA]</scope>
    <source>
        <strain evidence="1 2">T14</strain>
    </source>
</reference>
<evidence type="ECO:0000313" key="2">
    <source>
        <dbReference type="Proteomes" id="UP000076490"/>
    </source>
</evidence>
<protein>
    <submittedName>
        <fullName evidence="1">Sporulation protein</fullName>
    </submittedName>
</protein>
<comment type="caution">
    <text evidence="1">The sequence shown here is derived from an EMBL/GenBank/DDBJ whole genome shotgun (WGS) entry which is preliminary data.</text>
</comment>
<organism evidence="1 2">
    <name type="scientific">Bhargavaea cecembensis</name>
    <dbReference type="NCBI Taxonomy" id="394098"/>
    <lineage>
        <taxon>Bacteria</taxon>
        <taxon>Bacillati</taxon>
        <taxon>Bacillota</taxon>
        <taxon>Bacilli</taxon>
        <taxon>Bacillales</taxon>
        <taxon>Caryophanaceae</taxon>
        <taxon>Bhargavaea</taxon>
    </lineage>
</organism>
<sequence length="85" mass="9732">MNESFFRKIENKTGVSMDELFALANAVQHANFQDERQVRKIIRKVGKLAKKDVSKQLEDQIAESILKNGNSLNVGDIQRMIEKNN</sequence>
<dbReference type="AlphaFoldDB" id="A0A163FBT2"/>
<dbReference type="EMBL" id="LQNT01000009">
    <property type="protein sequence ID" value="KZE38331.1"/>
    <property type="molecule type" value="Genomic_DNA"/>
</dbReference>
<evidence type="ECO:0000313" key="1">
    <source>
        <dbReference type="EMBL" id="KZE38331.1"/>
    </source>
</evidence>
<dbReference type="OrthoDB" id="2474248at2"/>
<dbReference type="Proteomes" id="UP000076490">
    <property type="component" value="Unassembled WGS sequence"/>
</dbReference>
<name>A0A163FBT2_9BACL</name>
<accession>A0A163FBT2</accession>
<proteinExistence type="predicted"/>
<dbReference type="Pfam" id="PF14069">
    <property type="entry name" value="SpoVIF"/>
    <property type="match status" value="1"/>
</dbReference>